<protein>
    <submittedName>
        <fullName evidence="2">NfeD family protein</fullName>
    </submittedName>
</protein>
<organism evidence="2 3">
    <name type="scientific">Campylobacter magnus</name>
    <dbReference type="NCBI Taxonomy" id="3026462"/>
    <lineage>
        <taxon>Bacteria</taxon>
        <taxon>Pseudomonadati</taxon>
        <taxon>Campylobacterota</taxon>
        <taxon>Epsilonproteobacteria</taxon>
        <taxon>Campylobacterales</taxon>
        <taxon>Campylobacteraceae</taxon>
        <taxon>Campylobacter</taxon>
    </lineage>
</organism>
<reference evidence="2 3" key="1">
    <citation type="submission" date="2023-06" db="EMBL/GenBank/DDBJ databases">
        <title>Campylobacter magnum sp. nov., isolated from cecal contents of domestic pigs (Sus scrofa domesticus).</title>
        <authorList>
            <person name="Papic B."/>
            <person name="Gruntar I."/>
        </authorList>
    </citation>
    <scope>NUCLEOTIDE SEQUENCE [LARGE SCALE GENOMIC DNA]</scope>
    <source>
        <strain evidence="3">34484-21</strain>
    </source>
</reference>
<sequence>MISALFGSLALVFFIIELAFLDFSCFLIALALGISAICSLFIELSITIWAVISALLAVIFFFTIRAPLKRFFMSKKSKDDFLDESGQGMVKDGMIYFKGTLWRADTSGLSEGQSVKVKGIQNGKIIIEKS</sequence>
<name>A0ABT8T798_9BACT</name>
<comment type="caution">
    <text evidence="2">The sequence shown here is derived from an EMBL/GenBank/DDBJ whole genome shotgun (WGS) entry which is preliminary data.</text>
</comment>
<keyword evidence="1" id="KW-0472">Membrane</keyword>
<evidence type="ECO:0000313" key="2">
    <source>
        <dbReference type="EMBL" id="MDO2409413.1"/>
    </source>
</evidence>
<evidence type="ECO:0000256" key="1">
    <source>
        <dbReference type="SAM" id="Phobius"/>
    </source>
</evidence>
<feature type="transmembrane region" description="Helical" evidence="1">
    <location>
        <begin position="48"/>
        <end position="68"/>
    </location>
</feature>
<feature type="transmembrane region" description="Helical" evidence="1">
    <location>
        <begin position="12"/>
        <end position="42"/>
    </location>
</feature>
<proteinExistence type="predicted"/>
<dbReference type="Proteomes" id="UP001171111">
    <property type="component" value="Unassembled WGS sequence"/>
</dbReference>
<accession>A0ABT8T798</accession>
<keyword evidence="3" id="KW-1185">Reference proteome</keyword>
<keyword evidence="1" id="KW-1133">Transmembrane helix</keyword>
<evidence type="ECO:0000313" key="3">
    <source>
        <dbReference type="Proteomes" id="UP001171111"/>
    </source>
</evidence>
<gene>
    <name evidence="2" type="ORF">Q2362_04780</name>
</gene>
<keyword evidence="1" id="KW-0812">Transmembrane</keyword>
<dbReference type="RefSeq" id="WP_302244290.1">
    <property type="nucleotide sequence ID" value="NZ_JAULJQ010000005.1"/>
</dbReference>
<dbReference type="EMBL" id="JAULJQ010000005">
    <property type="protein sequence ID" value="MDO2409413.1"/>
    <property type="molecule type" value="Genomic_DNA"/>
</dbReference>